<dbReference type="PANTHER" id="PTHR45910">
    <property type="entry name" value="N-ALPHA-ACETYLTRANSFERASE 20"/>
    <property type="match status" value="1"/>
</dbReference>
<organism evidence="4 5">
    <name type="scientific">Rhodotorula paludigena</name>
    <dbReference type="NCBI Taxonomy" id="86838"/>
    <lineage>
        <taxon>Eukaryota</taxon>
        <taxon>Fungi</taxon>
        <taxon>Dikarya</taxon>
        <taxon>Basidiomycota</taxon>
        <taxon>Pucciniomycotina</taxon>
        <taxon>Microbotryomycetes</taxon>
        <taxon>Sporidiobolales</taxon>
        <taxon>Sporidiobolaceae</taxon>
        <taxon>Rhodotorula</taxon>
    </lineage>
</organism>
<dbReference type="InterPro" id="IPR000182">
    <property type="entry name" value="GNAT_dom"/>
</dbReference>
<keyword evidence="2" id="KW-0012">Acyltransferase</keyword>
<dbReference type="InterPro" id="IPR051646">
    <property type="entry name" value="NatB_acetyltransferase_subunit"/>
</dbReference>
<evidence type="ECO:0000256" key="1">
    <source>
        <dbReference type="ARBA" id="ARBA00022679"/>
    </source>
</evidence>
<evidence type="ECO:0000313" key="4">
    <source>
        <dbReference type="EMBL" id="GJN88329.1"/>
    </source>
</evidence>
<dbReference type="EMBL" id="BQKY01000003">
    <property type="protein sequence ID" value="GJN88329.1"/>
    <property type="molecule type" value="Genomic_DNA"/>
</dbReference>
<evidence type="ECO:0000256" key="2">
    <source>
        <dbReference type="ARBA" id="ARBA00023315"/>
    </source>
</evidence>
<dbReference type="PANTHER" id="PTHR45910:SF1">
    <property type="entry name" value="N-ALPHA-ACETYLTRANSFERASE 20"/>
    <property type="match status" value="1"/>
</dbReference>
<dbReference type="AlphaFoldDB" id="A0AAV5GCX9"/>
<accession>A0AAV5GCX9</accession>
<keyword evidence="5" id="KW-1185">Reference proteome</keyword>
<sequence length="207" mass="22703">MSLLRPFSALDLFDFNAINLDVWTETYGVNYYLSYLTHWGDLFSVVESAGGSGEVCSGSSKSRSAGGFGGGEGGGLMGYVMGKTEGRGQDWHGHVSAITVSPQHRRLGLASMMMDLLEKVSERDEGWFVDLFVRQSNDLAISLYRSLGYMIYRRVRGYYGGGPGEKDEDAFDMRKALPRDSNGASVKLPTGVKDGRDVVVEPEDIVF</sequence>
<comment type="caution">
    <text evidence="4">The sequence shown here is derived from an EMBL/GenBank/DDBJ whole genome shotgun (WGS) entry which is preliminary data.</text>
</comment>
<dbReference type="GO" id="GO:0031416">
    <property type="term" value="C:NatB complex"/>
    <property type="evidence" value="ECO:0007669"/>
    <property type="project" value="TreeGrafter"/>
</dbReference>
<dbReference type="Proteomes" id="UP001342314">
    <property type="component" value="Unassembled WGS sequence"/>
</dbReference>
<dbReference type="Gene3D" id="3.40.630.30">
    <property type="match status" value="1"/>
</dbReference>
<feature type="domain" description="N-acetyltransferase" evidence="3">
    <location>
        <begin position="2"/>
        <end position="178"/>
    </location>
</feature>
<dbReference type="Pfam" id="PF00583">
    <property type="entry name" value="Acetyltransf_1"/>
    <property type="match status" value="1"/>
</dbReference>
<dbReference type="CDD" id="cd04301">
    <property type="entry name" value="NAT_SF"/>
    <property type="match status" value="1"/>
</dbReference>
<proteinExistence type="predicted"/>
<reference evidence="4 5" key="1">
    <citation type="submission" date="2021-12" db="EMBL/GenBank/DDBJ databases">
        <title>High titer production of polyol ester of fatty acids by Rhodotorula paludigena BS15 towards product separation-free biomass refinery.</title>
        <authorList>
            <person name="Mano J."/>
            <person name="Ono H."/>
            <person name="Tanaka T."/>
            <person name="Naito K."/>
            <person name="Sushida H."/>
            <person name="Ike M."/>
            <person name="Tokuyasu K."/>
            <person name="Kitaoka M."/>
        </authorList>
    </citation>
    <scope>NUCLEOTIDE SEQUENCE [LARGE SCALE GENOMIC DNA]</scope>
    <source>
        <strain evidence="4 5">BS15</strain>
    </source>
</reference>
<gene>
    <name evidence="4" type="ORF">Rhopal_001294-T1</name>
</gene>
<dbReference type="SUPFAM" id="SSF55729">
    <property type="entry name" value="Acyl-CoA N-acyltransferases (Nat)"/>
    <property type="match status" value="1"/>
</dbReference>
<evidence type="ECO:0000259" key="3">
    <source>
        <dbReference type="PROSITE" id="PS51186"/>
    </source>
</evidence>
<dbReference type="PROSITE" id="PS51186">
    <property type="entry name" value="GNAT"/>
    <property type="match status" value="1"/>
</dbReference>
<name>A0AAV5GCX9_9BASI</name>
<dbReference type="InterPro" id="IPR016181">
    <property type="entry name" value="Acyl_CoA_acyltransferase"/>
</dbReference>
<evidence type="ECO:0000313" key="5">
    <source>
        <dbReference type="Proteomes" id="UP001342314"/>
    </source>
</evidence>
<dbReference type="GO" id="GO:0004596">
    <property type="term" value="F:protein-N-terminal amino-acid acetyltransferase activity"/>
    <property type="evidence" value="ECO:0007669"/>
    <property type="project" value="TreeGrafter"/>
</dbReference>
<keyword evidence="1" id="KW-0808">Transferase</keyword>
<protein>
    <recommendedName>
        <fullName evidence="3">N-acetyltransferase domain-containing protein</fullName>
    </recommendedName>
</protein>